<name>B6IHH6_CAEBR</name>
<dbReference type="AlphaFoldDB" id="B6IHH6"/>
<dbReference type="CTD" id="68918560"/>
<evidence type="ECO:0000313" key="2">
    <source>
        <dbReference type="EMBL" id="CAR99356.1"/>
    </source>
</evidence>
<reference evidence="2 3" key="1">
    <citation type="journal article" date="2003" name="PLoS Biol.">
        <title>The genome sequence of Caenorhabditis briggsae: a platform for comparative genomics.</title>
        <authorList>
            <person name="Stein L.D."/>
            <person name="Bao Z."/>
            <person name="Blasiar D."/>
            <person name="Blumenthal T."/>
            <person name="Brent M.R."/>
            <person name="Chen N."/>
            <person name="Chinwalla A."/>
            <person name="Clarke L."/>
            <person name="Clee C."/>
            <person name="Coghlan A."/>
            <person name="Coulson A."/>
            <person name="D'Eustachio P."/>
            <person name="Fitch D.H."/>
            <person name="Fulton L.A."/>
            <person name="Fulton R.E."/>
            <person name="Griffiths-Jones S."/>
            <person name="Harris T.W."/>
            <person name="Hillier L.W."/>
            <person name="Kamath R."/>
            <person name="Kuwabara P.E."/>
            <person name="Mardis E.R."/>
            <person name="Marra M.A."/>
            <person name="Miner T.L."/>
            <person name="Minx P."/>
            <person name="Mullikin J.C."/>
            <person name="Plumb R.W."/>
            <person name="Rogers J."/>
            <person name="Schein J.E."/>
            <person name="Sohrmann M."/>
            <person name="Spieth J."/>
            <person name="Stajich J.E."/>
            <person name="Wei C."/>
            <person name="Willey D."/>
            <person name="Wilson R.K."/>
            <person name="Durbin R."/>
            <person name="Waterston R.H."/>
        </authorList>
    </citation>
    <scope>NUCLEOTIDE SEQUENCE [LARGE SCALE GENOMIC DNA]</scope>
    <source>
        <strain evidence="2 3">AF16</strain>
    </source>
</reference>
<evidence type="ECO:0000256" key="1">
    <source>
        <dbReference type="SAM" id="MobiDB-lite"/>
    </source>
</evidence>
<dbReference type="GeneID" id="68918560"/>
<evidence type="ECO:0000313" key="3">
    <source>
        <dbReference type="Proteomes" id="UP000008549"/>
    </source>
</evidence>
<dbReference type="KEGG" id="cbr:CBG_27101"/>
<gene>
    <name evidence="2" type="ORF">CBG27101</name>
    <name evidence="2" type="ORF">CBG_27101</name>
</gene>
<accession>B6IHH6</accession>
<protein>
    <submittedName>
        <fullName evidence="2">Protein CBG27101</fullName>
    </submittedName>
</protein>
<dbReference type="InParanoid" id="B6IHH6"/>
<organism evidence="2 3">
    <name type="scientific">Caenorhabditis briggsae</name>
    <dbReference type="NCBI Taxonomy" id="6238"/>
    <lineage>
        <taxon>Eukaryota</taxon>
        <taxon>Metazoa</taxon>
        <taxon>Ecdysozoa</taxon>
        <taxon>Nematoda</taxon>
        <taxon>Chromadorea</taxon>
        <taxon>Rhabditida</taxon>
        <taxon>Rhabditina</taxon>
        <taxon>Rhabditomorpha</taxon>
        <taxon>Rhabditoidea</taxon>
        <taxon>Rhabditidae</taxon>
        <taxon>Peloderinae</taxon>
        <taxon>Caenorhabditis</taxon>
    </lineage>
</organism>
<feature type="region of interest" description="Disordered" evidence="1">
    <location>
        <begin position="1"/>
        <end position="23"/>
    </location>
</feature>
<dbReference type="HOGENOM" id="CLU_3423388_0_0_1"/>
<dbReference type="Proteomes" id="UP000008549">
    <property type="component" value="Unassembled WGS sequence"/>
</dbReference>
<proteinExistence type="predicted"/>
<dbReference type="RefSeq" id="XP_045098919.1">
    <property type="nucleotide sequence ID" value="XM_045237697.1"/>
</dbReference>
<reference evidence="2 3" key="2">
    <citation type="journal article" date="2011" name="PLoS Genet.">
        <title>Caenorhabditis briggsae recombinant inbred line genotypes reveal inter-strain incompatibility and the evolution of recombination.</title>
        <authorList>
            <person name="Ross J.A."/>
            <person name="Koboldt D.C."/>
            <person name="Staisch J.E."/>
            <person name="Chamberlin H.M."/>
            <person name="Gupta B.P."/>
            <person name="Miller R.D."/>
            <person name="Baird S.E."/>
            <person name="Haag E.S."/>
        </authorList>
    </citation>
    <scope>NUCLEOTIDE SEQUENCE [LARGE SCALE GENOMIC DNA]</scope>
    <source>
        <strain evidence="2 3">AF16</strain>
    </source>
</reference>
<sequence length="23" mass="2760">MKLCKSTNEEMGKNINKKSRYEK</sequence>
<dbReference type="EMBL" id="HE600954">
    <property type="protein sequence ID" value="CAR99356.1"/>
    <property type="molecule type" value="Genomic_DNA"/>
</dbReference>
<keyword evidence="3" id="KW-1185">Reference proteome</keyword>